<reference evidence="3" key="1">
    <citation type="submission" date="2021-07" db="EMBL/GenBank/DDBJ databases">
        <authorList>
            <person name="Branca A.L. A."/>
        </authorList>
    </citation>
    <scope>NUCLEOTIDE SEQUENCE</scope>
</reference>
<dbReference type="OrthoDB" id="3538943at2759"/>
<dbReference type="PANTHER" id="PTHR40781">
    <property type="match status" value="1"/>
</dbReference>
<protein>
    <recommendedName>
        <fullName evidence="2">DUF7587 domain-containing protein</fullName>
    </recommendedName>
</protein>
<organism evidence="3 4">
    <name type="scientific">Penicillium nalgiovense</name>
    <dbReference type="NCBI Taxonomy" id="60175"/>
    <lineage>
        <taxon>Eukaryota</taxon>
        <taxon>Fungi</taxon>
        <taxon>Dikarya</taxon>
        <taxon>Ascomycota</taxon>
        <taxon>Pezizomycotina</taxon>
        <taxon>Eurotiomycetes</taxon>
        <taxon>Eurotiomycetidae</taxon>
        <taxon>Eurotiales</taxon>
        <taxon>Aspergillaceae</taxon>
        <taxon>Penicillium</taxon>
    </lineage>
</organism>
<feature type="domain" description="DUF7587" evidence="2">
    <location>
        <begin position="74"/>
        <end position="209"/>
    </location>
</feature>
<dbReference type="PANTHER" id="PTHR40781:SF1">
    <property type="match status" value="1"/>
</dbReference>
<dbReference type="Pfam" id="PF24494">
    <property type="entry name" value="DUF7587"/>
    <property type="match status" value="1"/>
</dbReference>
<evidence type="ECO:0000259" key="2">
    <source>
        <dbReference type="Pfam" id="PF24494"/>
    </source>
</evidence>
<accession>A0A9W4ICZ5</accession>
<feature type="region of interest" description="Disordered" evidence="1">
    <location>
        <begin position="217"/>
        <end position="249"/>
    </location>
</feature>
<dbReference type="EMBL" id="CAJVNV010000610">
    <property type="protein sequence ID" value="CAG8257189.1"/>
    <property type="molecule type" value="Genomic_DNA"/>
</dbReference>
<proteinExistence type="predicted"/>
<evidence type="ECO:0000313" key="3">
    <source>
        <dbReference type="EMBL" id="CAG8257189.1"/>
    </source>
</evidence>
<dbReference type="Proteomes" id="UP001153461">
    <property type="component" value="Unassembled WGS sequence"/>
</dbReference>
<dbReference type="AlphaFoldDB" id="A0A9W4ICZ5"/>
<evidence type="ECO:0000256" key="1">
    <source>
        <dbReference type="SAM" id="MobiDB-lite"/>
    </source>
</evidence>
<evidence type="ECO:0000313" key="4">
    <source>
        <dbReference type="Proteomes" id="UP001153461"/>
    </source>
</evidence>
<feature type="compositionally biased region" description="Polar residues" evidence="1">
    <location>
        <begin position="228"/>
        <end position="243"/>
    </location>
</feature>
<gene>
    <name evidence="3" type="ORF">PNAL_LOCUS8860</name>
</gene>
<dbReference type="InterPro" id="IPR056009">
    <property type="entry name" value="DUF7587"/>
</dbReference>
<name>A0A9W4ICZ5_PENNA</name>
<sequence>MEYFSLEYSIQETTLSVSQTVYIYQLLSPPCPSASTTLPYNSLIVDHINPHCLRILISLDPAKMDEYCLPPTQVPERLYRVQYDKSMTNDVEKGLTANNMQTFTEDTAKFGSAVENHINDYNDEGTSMFISTFASKAQAEDWMCRKWRSYGKGAQILEIETRHLGHGFVYRAGEVAQALELDTSYTTYDDLSSEYLILHFIPARAIVARRAKMVTPKLEDDASPAPSPQTGSISATVTEASTVTKKKPRNRSVVVAQYQCSEYSDNGSRETSIRSRR</sequence>
<comment type="caution">
    <text evidence="3">The sequence shown here is derived from an EMBL/GenBank/DDBJ whole genome shotgun (WGS) entry which is preliminary data.</text>
</comment>